<sequence>MPCSTTSFHSLFCTFAPTHPPPTSVSTSHLPLLCGCYTHFPIRTTTASNSVYLCSPVRGCRVLCTLLGILHAPPHFSTHSVVRRTTFYSDCSTRCSATPTTVAPVVHPSSSLHSPRLPVLTLVPLSTTTAAVRPNPHGFYCTVLVFPTHLRICRLFSHSHCDPPVVSTLRLVFLFLLHLPCTFAHMSGCFDFGRLCTIVPVYSKPLNVLPCSYCTYSSTLLPTLHSSLSDRTTIVLATTAVPIRTTNFVLVVSSLPPPHFFSIGCSPPSISTLSPHPLSLFLHPLLPAPSTLACTTHSHSHYNLPTHYSTCCTTPTVPRDPIACL</sequence>
<organism evidence="1">
    <name type="scientific">Lygus hesperus</name>
    <name type="common">Western plant bug</name>
    <dbReference type="NCBI Taxonomy" id="30085"/>
    <lineage>
        <taxon>Eukaryota</taxon>
        <taxon>Metazoa</taxon>
        <taxon>Ecdysozoa</taxon>
        <taxon>Arthropoda</taxon>
        <taxon>Hexapoda</taxon>
        <taxon>Insecta</taxon>
        <taxon>Pterygota</taxon>
        <taxon>Neoptera</taxon>
        <taxon>Paraneoptera</taxon>
        <taxon>Hemiptera</taxon>
        <taxon>Heteroptera</taxon>
        <taxon>Panheteroptera</taxon>
        <taxon>Cimicomorpha</taxon>
        <taxon>Miridae</taxon>
        <taxon>Mirini</taxon>
        <taxon>Lygus</taxon>
    </lineage>
</organism>
<reference evidence="1" key="1">
    <citation type="journal article" date="2016" name="Gigascience">
        <title>De novo construction of an expanded transcriptome assembly for the western tarnished plant bug, Lygus hesperus.</title>
        <authorList>
            <person name="Tassone E.E."/>
            <person name="Geib S.M."/>
            <person name="Hall B."/>
            <person name="Fabrick J.A."/>
            <person name="Brent C.S."/>
            <person name="Hull J.J."/>
        </authorList>
    </citation>
    <scope>NUCLEOTIDE SEQUENCE</scope>
</reference>
<proteinExistence type="predicted"/>
<evidence type="ECO:0000313" key="1">
    <source>
        <dbReference type="EMBL" id="JAP99426.1"/>
    </source>
</evidence>
<dbReference type="AlphaFoldDB" id="A0A146KWI1"/>
<dbReference type="EMBL" id="GDHC01019202">
    <property type="protein sequence ID" value="JAP99426.1"/>
    <property type="molecule type" value="Transcribed_RNA"/>
</dbReference>
<protein>
    <submittedName>
        <fullName evidence="1">Uncharacterized protein</fullName>
    </submittedName>
</protein>
<gene>
    <name evidence="1" type="ORF">g.36558</name>
</gene>
<name>A0A146KWI1_LYGHE</name>
<accession>A0A146KWI1</accession>